<gene>
    <name evidence="3" type="ORF">BB561_001864</name>
</gene>
<feature type="transmembrane region" description="Helical" evidence="1">
    <location>
        <begin position="166"/>
        <end position="193"/>
    </location>
</feature>
<dbReference type="InterPro" id="IPR019595">
    <property type="entry name" value="DUF2470"/>
</dbReference>
<dbReference type="AlphaFoldDB" id="A0A2T9YST6"/>
<evidence type="ECO:0000259" key="2">
    <source>
        <dbReference type="Pfam" id="PF10615"/>
    </source>
</evidence>
<dbReference type="OrthoDB" id="10574449at2759"/>
<evidence type="ECO:0000313" key="3">
    <source>
        <dbReference type="EMBL" id="PVU95356.1"/>
    </source>
</evidence>
<feature type="transmembrane region" description="Helical" evidence="1">
    <location>
        <begin position="205"/>
        <end position="224"/>
    </location>
</feature>
<feature type="transmembrane region" description="Helical" evidence="1">
    <location>
        <begin position="129"/>
        <end position="146"/>
    </location>
</feature>
<organism evidence="3 4">
    <name type="scientific">Smittium simulii</name>
    <dbReference type="NCBI Taxonomy" id="133385"/>
    <lineage>
        <taxon>Eukaryota</taxon>
        <taxon>Fungi</taxon>
        <taxon>Fungi incertae sedis</taxon>
        <taxon>Zoopagomycota</taxon>
        <taxon>Kickxellomycotina</taxon>
        <taxon>Harpellomycetes</taxon>
        <taxon>Harpellales</taxon>
        <taxon>Legeriomycetaceae</taxon>
        <taxon>Smittium</taxon>
    </lineage>
</organism>
<keyword evidence="1" id="KW-0812">Transmembrane</keyword>
<dbReference type="Gene3D" id="3.20.180.10">
    <property type="entry name" value="PNP-oxidase-like"/>
    <property type="match status" value="1"/>
</dbReference>
<dbReference type="Proteomes" id="UP000245383">
    <property type="component" value="Unassembled WGS sequence"/>
</dbReference>
<feature type="domain" description="DUF2470" evidence="2">
    <location>
        <begin position="23"/>
        <end position="92"/>
    </location>
</feature>
<accession>A0A2T9YST6</accession>
<dbReference type="EMBL" id="MBFR01000059">
    <property type="protein sequence ID" value="PVU95356.1"/>
    <property type="molecule type" value="Genomic_DNA"/>
</dbReference>
<evidence type="ECO:0000313" key="4">
    <source>
        <dbReference type="Proteomes" id="UP000245383"/>
    </source>
</evidence>
<protein>
    <recommendedName>
        <fullName evidence="2">DUF2470 domain-containing protein</fullName>
    </recommendedName>
</protein>
<evidence type="ECO:0000256" key="1">
    <source>
        <dbReference type="SAM" id="Phobius"/>
    </source>
</evidence>
<dbReference type="InterPro" id="IPR037119">
    <property type="entry name" value="Haem_oxidase_HugZ-like_sf"/>
</dbReference>
<sequence length="236" mass="26720">MPTLTKRANATGNPKNTALKGLKEEINSNHSKCLNLLARHFGDSKESEAATISELEPQSLTLLWELPSSGKVEDMIFTFPTHLTTKAQVLRHLSELVETAKIEANSDIYNSFAKASDNHKMLSFRPPPFTIIFSTIALIASTYYLATTNHPIFPLSLARKFISKHIFWFIFKYTIIAHLIEAFAAFLICRYIEFMFPLEITQSDIAKWIVFTFICGISCLSTLIRKANKLSLRISK</sequence>
<name>A0A2T9YST6_9FUNG</name>
<dbReference type="Pfam" id="PF10615">
    <property type="entry name" value="DUF2470"/>
    <property type="match status" value="1"/>
</dbReference>
<proteinExistence type="predicted"/>
<reference evidence="3 4" key="1">
    <citation type="journal article" date="2018" name="MBio">
        <title>Comparative Genomics Reveals the Core Gene Toolbox for the Fungus-Insect Symbiosis.</title>
        <authorList>
            <person name="Wang Y."/>
            <person name="Stata M."/>
            <person name="Wang W."/>
            <person name="Stajich J.E."/>
            <person name="White M.M."/>
            <person name="Moncalvo J.M."/>
        </authorList>
    </citation>
    <scope>NUCLEOTIDE SEQUENCE [LARGE SCALE GENOMIC DNA]</scope>
    <source>
        <strain evidence="3 4">SWE-8-4</strain>
    </source>
</reference>
<keyword evidence="1" id="KW-1133">Transmembrane helix</keyword>
<comment type="caution">
    <text evidence="3">The sequence shown here is derived from an EMBL/GenBank/DDBJ whole genome shotgun (WGS) entry which is preliminary data.</text>
</comment>
<keyword evidence="4" id="KW-1185">Reference proteome</keyword>
<keyword evidence="1" id="KW-0472">Membrane</keyword>